<dbReference type="AlphaFoldDB" id="A0ABD5T3B3"/>
<dbReference type="EMBL" id="JBHSWT010000009">
    <property type="protein sequence ID" value="MFC6769998.1"/>
    <property type="molecule type" value="Genomic_DNA"/>
</dbReference>
<protein>
    <submittedName>
        <fullName evidence="2">Uncharacterized protein</fullName>
    </submittedName>
</protein>
<keyword evidence="3" id="KW-1185">Reference proteome</keyword>
<name>A0ABD5T3B3_9EURY</name>
<gene>
    <name evidence="2" type="ORF">ACFQDD_00410</name>
</gene>
<feature type="region of interest" description="Disordered" evidence="1">
    <location>
        <begin position="134"/>
        <end position="158"/>
    </location>
</feature>
<reference evidence="2 3" key="1">
    <citation type="journal article" date="2019" name="Int. J. Syst. Evol. Microbiol.">
        <title>The Global Catalogue of Microorganisms (GCM) 10K type strain sequencing project: providing services to taxonomists for standard genome sequencing and annotation.</title>
        <authorList>
            <consortium name="The Broad Institute Genomics Platform"/>
            <consortium name="The Broad Institute Genome Sequencing Center for Infectious Disease"/>
            <person name="Wu L."/>
            <person name="Ma J."/>
        </authorList>
    </citation>
    <scope>NUCLEOTIDE SEQUENCE [LARGE SCALE GENOMIC DNA]</scope>
    <source>
        <strain evidence="2 3">PJ61</strain>
    </source>
</reference>
<feature type="compositionally biased region" description="Low complexity" evidence="1">
    <location>
        <begin position="139"/>
        <end position="152"/>
    </location>
</feature>
<feature type="region of interest" description="Disordered" evidence="1">
    <location>
        <begin position="19"/>
        <end position="38"/>
    </location>
</feature>
<proteinExistence type="predicted"/>
<organism evidence="2 3">
    <name type="scientific">Halorubrum pallidum</name>
    <dbReference type="NCBI Taxonomy" id="1526114"/>
    <lineage>
        <taxon>Archaea</taxon>
        <taxon>Methanobacteriati</taxon>
        <taxon>Methanobacteriota</taxon>
        <taxon>Stenosarchaea group</taxon>
        <taxon>Halobacteria</taxon>
        <taxon>Halobacteriales</taxon>
        <taxon>Haloferacaceae</taxon>
        <taxon>Halorubrum</taxon>
    </lineage>
</organism>
<accession>A0ABD5T3B3</accession>
<comment type="caution">
    <text evidence="2">The sequence shown here is derived from an EMBL/GenBank/DDBJ whole genome shotgun (WGS) entry which is preliminary data.</text>
</comment>
<evidence type="ECO:0000256" key="1">
    <source>
        <dbReference type="SAM" id="MobiDB-lite"/>
    </source>
</evidence>
<sequence length="189" mass="20635">MSNGSTAVAVQFRSAGEGTRLLTKEEEAPTIGRDSPGCSDWVEYERGELIKEQKSDPRAPLTVIETEDRGLQVQTPGGPLPVTEPDSDDELAVYRVLYDDERLSSVEWRLPSFNFHLPVPCPDCGGLAWGFHHTESRGTGRPPTTTSTGSAAPERRKRPVTYIEYRCNECGSEGHEPAKKLGGGIDGGY</sequence>
<dbReference type="Proteomes" id="UP001596274">
    <property type="component" value="Unassembled WGS sequence"/>
</dbReference>
<evidence type="ECO:0000313" key="2">
    <source>
        <dbReference type="EMBL" id="MFC6769998.1"/>
    </source>
</evidence>
<evidence type="ECO:0000313" key="3">
    <source>
        <dbReference type="Proteomes" id="UP001596274"/>
    </source>
</evidence>